<dbReference type="EMBL" id="JANUAU010000003">
    <property type="protein sequence ID" value="MCS3677211.1"/>
    <property type="molecule type" value="Genomic_DNA"/>
</dbReference>
<evidence type="ECO:0000313" key="3">
    <source>
        <dbReference type="Proteomes" id="UP001155027"/>
    </source>
</evidence>
<organism evidence="2 3">
    <name type="scientific">Salinibacter ruber</name>
    <dbReference type="NCBI Taxonomy" id="146919"/>
    <lineage>
        <taxon>Bacteria</taxon>
        <taxon>Pseudomonadati</taxon>
        <taxon>Rhodothermota</taxon>
        <taxon>Rhodothermia</taxon>
        <taxon>Rhodothermales</taxon>
        <taxon>Salinibacteraceae</taxon>
        <taxon>Salinibacter</taxon>
    </lineage>
</organism>
<keyword evidence="1" id="KW-0732">Signal</keyword>
<protein>
    <recommendedName>
        <fullName evidence="4">Secreted protein</fullName>
    </recommendedName>
</protein>
<gene>
    <name evidence="2" type="ORF">GGP71_001127</name>
</gene>
<evidence type="ECO:0000256" key="1">
    <source>
        <dbReference type="SAM" id="SignalP"/>
    </source>
</evidence>
<name>A0A9X2Q5R3_9BACT</name>
<comment type="caution">
    <text evidence="2">The sequence shown here is derived from an EMBL/GenBank/DDBJ whole genome shotgun (WGS) entry which is preliminary data.</text>
</comment>
<evidence type="ECO:0008006" key="4">
    <source>
        <dbReference type="Google" id="ProtNLM"/>
    </source>
</evidence>
<accession>A0A9X2Q5R3</accession>
<sequence>MMNTKRFLLVLATFTAFTLMGTDAACAQVEKTLQRTDANGQIVQTPYVTYEEFRSVTLHCPDGQVPLRVLLTVSSLDEVIRLLGDPQSVERNDDPDDASFTAWLHYGRDTIVEYHGFADGRLGLTSIELRSPKWGLEIGSKKLSPGIDIAGLDKKVRRSAVSGNLSKKKNKSGLGTIYIEKLNASKNGKVEPLMNGMTQFNFKTGETGTVEVVRISRIVPN</sequence>
<reference evidence="2" key="1">
    <citation type="submission" date="2022-08" db="EMBL/GenBank/DDBJ databases">
        <title>Genomic Encyclopedia of Type Strains, Phase V (KMG-V): Genome sequencing to study the core and pangenomes of soil and plant-associated prokaryotes.</title>
        <authorList>
            <person name="Whitman W."/>
        </authorList>
    </citation>
    <scope>NUCLEOTIDE SEQUENCE</scope>
    <source>
        <strain evidence="2">0</strain>
    </source>
</reference>
<dbReference type="AlphaFoldDB" id="A0A9X2Q5R3"/>
<dbReference type="Proteomes" id="UP001155027">
    <property type="component" value="Unassembled WGS sequence"/>
</dbReference>
<proteinExistence type="predicted"/>
<feature type="chain" id="PRO_5040810359" description="Secreted protein" evidence="1">
    <location>
        <begin position="28"/>
        <end position="221"/>
    </location>
</feature>
<feature type="signal peptide" evidence="1">
    <location>
        <begin position="1"/>
        <end position="27"/>
    </location>
</feature>
<evidence type="ECO:0000313" key="2">
    <source>
        <dbReference type="EMBL" id="MCS3677211.1"/>
    </source>
</evidence>
<dbReference type="RefSeq" id="WP_259079733.1">
    <property type="nucleotide sequence ID" value="NZ_JANUAU010000003.1"/>
</dbReference>